<evidence type="ECO:0000313" key="9">
    <source>
        <dbReference type="EMBL" id="GAQ05159.1"/>
    </source>
</evidence>
<dbReference type="PROSITE" id="PS50048">
    <property type="entry name" value="ZN2_CY6_FUNGAL_2"/>
    <property type="match status" value="1"/>
</dbReference>
<proteinExistence type="predicted"/>
<keyword evidence="3" id="KW-0805">Transcription regulation</keyword>
<evidence type="ECO:0000256" key="1">
    <source>
        <dbReference type="ARBA" id="ARBA00004123"/>
    </source>
</evidence>
<comment type="subcellular location">
    <subcellularLocation>
        <location evidence="1">Nucleus</location>
    </subcellularLocation>
</comment>
<dbReference type="Proteomes" id="UP000051487">
    <property type="component" value="Unassembled WGS sequence"/>
</dbReference>
<feature type="region of interest" description="Disordered" evidence="7">
    <location>
        <begin position="107"/>
        <end position="183"/>
    </location>
</feature>
<evidence type="ECO:0000313" key="10">
    <source>
        <dbReference type="Proteomes" id="UP000051487"/>
    </source>
</evidence>
<keyword evidence="6" id="KW-0539">Nucleus</keyword>
<dbReference type="CDD" id="cd12148">
    <property type="entry name" value="fungal_TF_MHR"/>
    <property type="match status" value="1"/>
</dbReference>
<dbReference type="SMART" id="SM00066">
    <property type="entry name" value="GAL4"/>
    <property type="match status" value="1"/>
</dbReference>
<dbReference type="InterPro" id="IPR050613">
    <property type="entry name" value="Sec_Metabolite_Reg"/>
</dbReference>
<protein>
    <recommendedName>
        <fullName evidence="8">Zn(2)-C6 fungal-type domain-containing protein</fullName>
    </recommendedName>
</protein>
<name>A0AAN4PEF1_ASPLE</name>
<dbReference type="AlphaFoldDB" id="A0AAN4PEF1"/>
<organism evidence="9 10">
    <name type="scientific">Aspergillus lentulus</name>
    <dbReference type="NCBI Taxonomy" id="293939"/>
    <lineage>
        <taxon>Eukaryota</taxon>
        <taxon>Fungi</taxon>
        <taxon>Dikarya</taxon>
        <taxon>Ascomycota</taxon>
        <taxon>Pezizomycotina</taxon>
        <taxon>Eurotiomycetes</taxon>
        <taxon>Eurotiomycetidae</taxon>
        <taxon>Eurotiales</taxon>
        <taxon>Aspergillaceae</taxon>
        <taxon>Aspergillus</taxon>
        <taxon>Aspergillus subgen. Fumigati</taxon>
    </lineage>
</organism>
<dbReference type="InterPro" id="IPR007219">
    <property type="entry name" value="XnlR_reg_dom"/>
</dbReference>
<dbReference type="SMART" id="SM00906">
    <property type="entry name" value="Fungal_trans"/>
    <property type="match status" value="1"/>
</dbReference>
<dbReference type="EMBL" id="BCLY01000004">
    <property type="protein sequence ID" value="GAQ05159.1"/>
    <property type="molecule type" value="Genomic_DNA"/>
</dbReference>
<dbReference type="InterPro" id="IPR001138">
    <property type="entry name" value="Zn2Cys6_DnaBD"/>
</dbReference>
<dbReference type="GO" id="GO:0003677">
    <property type="term" value="F:DNA binding"/>
    <property type="evidence" value="ECO:0007669"/>
    <property type="project" value="UniProtKB-KW"/>
</dbReference>
<dbReference type="Gene3D" id="4.10.240.10">
    <property type="entry name" value="Zn(2)-C6 fungal-type DNA-binding domain"/>
    <property type="match status" value="1"/>
</dbReference>
<feature type="compositionally biased region" description="Low complexity" evidence="7">
    <location>
        <begin position="136"/>
        <end position="145"/>
    </location>
</feature>
<evidence type="ECO:0000256" key="7">
    <source>
        <dbReference type="SAM" id="MobiDB-lite"/>
    </source>
</evidence>
<dbReference type="PANTHER" id="PTHR31001:SF53">
    <property type="entry name" value="ZN(II)2CYS6 TRANSCRIPTION FACTOR (EUROFUNG)"/>
    <property type="match status" value="1"/>
</dbReference>
<dbReference type="Pfam" id="PF00172">
    <property type="entry name" value="Zn_clus"/>
    <property type="match status" value="1"/>
</dbReference>
<feature type="domain" description="Zn(2)-C6 fungal-type" evidence="8">
    <location>
        <begin position="72"/>
        <end position="104"/>
    </location>
</feature>
<dbReference type="GO" id="GO:0008270">
    <property type="term" value="F:zinc ion binding"/>
    <property type="evidence" value="ECO:0007669"/>
    <property type="project" value="InterPro"/>
</dbReference>
<gene>
    <name evidence="9" type="ORF">ALT_2480</name>
</gene>
<evidence type="ECO:0000256" key="5">
    <source>
        <dbReference type="ARBA" id="ARBA00023163"/>
    </source>
</evidence>
<dbReference type="GO" id="GO:0000981">
    <property type="term" value="F:DNA-binding transcription factor activity, RNA polymerase II-specific"/>
    <property type="evidence" value="ECO:0007669"/>
    <property type="project" value="InterPro"/>
</dbReference>
<evidence type="ECO:0000256" key="4">
    <source>
        <dbReference type="ARBA" id="ARBA00023125"/>
    </source>
</evidence>
<keyword evidence="5" id="KW-0804">Transcription</keyword>
<dbReference type="SUPFAM" id="SSF57701">
    <property type="entry name" value="Zn2/Cys6 DNA-binding domain"/>
    <property type="match status" value="1"/>
</dbReference>
<sequence length="797" mass="88386">MKQSTESITISLANQGQFSLLSDYSRFGGKLAWGTPNAVLLIVVNLLTEPPVASTNHPENMERKRRNGQLPSCEPCRKSKLGCDHAKPICNRCVRRGRTDECYYHPSPLTKPRQSNAIAQSQNQDPIASDSIRDLSVSSTVSRSSAAHHPAPLTEPRQSKAAAIRKPRQKLTHGPSQSHSRNANVSVNASVSPIGIHAVSVSVSASVSASPLTIGESHAWEKRPFANPGFLGLTSYSDNVTGYAAVLDHAMRPRDSGSSASGSIAAAVDSRQVELGAQVLLLLDHLPVFEELLEKRFAIWEGWIFSTQMFRCLIKDLRDLYRDATEGLQDKYACVLELSRSFFRNTATEIELRASMTLSEYVALSAARWDTYALLLSAIGYAIYHVAHDDPIFQSGTLPGKDRKGLRRIALAASDICLQLCDRLGTISDSLCCAILQHSVLVHHTYGTGDYRTWQKLGDLTTIVFALGLHQAGDDSNIPFFLSELRKRIMIGAYGMDKDLALFLGRPPRICKQYCNIQSPLDLTWEELIAAPTVRQAALQKLDAQGWNTERKLGSGARGRTIHLACLIREDILELSIGQGRDNVEEHAERVLKRARQWRSELPAFLQWGPESTNPELASLHLEFLHQDFLIYSTLVKRIGKGHDALINVSLEIITCLLDMVSMQMRALKPHMLTTLDLCYVGLPAAGALATELLRHSQPKLEPALSCALFPRSEVIQKLSVFISHADTFIQQHEGDYEIALQGQMLIRQVLDRVLSPMTDQPFPDPPINGMTIGDDVDFMALLESFDWEQEIRPTFS</sequence>
<dbReference type="PANTHER" id="PTHR31001">
    <property type="entry name" value="UNCHARACTERIZED TRANSCRIPTIONAL REGULATORY PROTEIN"/>
    <property type="match status" value="1"/>
</dbReference>
<dbReference type="GO" id="GO:0006351">
    <property type="term" value="P:DNA-templated transcription"/>
    <property type="evidence" value="ECO:0007669"/>
    <property type="project" value="InterPro"/>
</dbReference>
<dbReference type="GO" id="GO:0005634">
    <property type="term" value="C:nucleus"/>
    <property type="evidence" value="ECO:0007669"/>
    <property type="project" value="UniProtKB-SubCell"/>
</dbReference>
<dbReference type="PROSITE" id="PS00463">
    <property type="entry name" value="ZN2_CY6_FUNGAL_1"/>
    <property type="match status" value="1"/>
</dbReference>
<evidence type="ECO:0000256" key="3">
    <source>
        <dbReference type="ARBA" id="ARBA00023015"/>
    </source>
</evidence>
<dbReference type="InterPro" id="IPR036864">
    <property type="entry name" value="Zn2-C6_fun-type_DNA-bd_sf"/>
</dbReference>
<evidence type="ECO:0000256" key="6">
    <source>
        <dbReference type="ARBA" id="ARBA00023242"/>
    </source>
</evidence>
<keyword evidence="2" id="KW-0479">Metal-binding</keyword>
<accession>A0AAN4PEF1</accession>
<feature type="region of interest" description="Disordered" evidence="7">
    <location>
        <begin position="52"/>
        <end position="74"/>
    </location>
</feature>
<keyword evidence="4" id="KW-0238">DNA-binding</keyword>
<evidence type="ECO:0000259" key="8">
    <source>
        <dbReference type="PROSITE" id="PS50048"/>
    </source>
</evidence>
<dbReference type="CDD" id="cd00067">
    <property type="entry name" value="GAL4"/>
    <property type="match status" value="1"/>
</dbReference>
<reference evidence="9 10" key="1">
    <citation type="submission" date="2015-11" db="EMBL/GenBank/DDBJ databases">
        <title>Aspergillus lentulus strain IFM 54703T.</title>
        <authorList>
            <person name="Kusuya Y."/>
            <person name="Sakai K."/>
            <person name="Kamei K."/>
            <person name="Takahashi H."/>
            <person name="Yaguchi T."/>
        </authorList>
    </citation>
    <scope>NUCLEOTIDE SEQUENCE [LARGE SCALE GENOMIC DNA]</scope>
    <source>
        <strain evidence="9 10">IFM 54703</strain>
    </source>
</reference>
<evidence type="ECO:0000256" key="2">
    <source>
        <dbReference type="ARBA" id="ARBA00022723"/>
    </source>
</evidence>
<feature type="compositionally biased region" description="Polar residues" evidence="7">
    <location>
        <begin position="174"/>
        <end position="183"/>
    </location>
</feature>
<comment type="caution">
    <text evidence="9">The sequence shown here is derived from an EMBL/GenBank/DDBJ whole genome shotgun (WGS) entry which is preliminary data.</text>
</comment>
<feature type="compositionally biased region" description="Polar residues" evidence="7">
    <location>
        <begin position="112"/>
        <end position="126"/>
    </location>
</feature>